<dbReference type="SUPFAM" id="SSF55729">
    <property type="entry name" value="Acyl-CoA N-acyltransferases (Nat)"/>
    <property type="match status" value="1"/>
</dbReference>
<dbReference type="InterPro" id="IPR000182">
    <property type="entry name" value="GNAT_dom"/>
</dbReference>
<comment type="caution">
    <text evidence="2">The sequence shown here is derived from an EMBL/GenBank/DDBJ whole genome shotgun (WGS) entry which is preliminary data.</text>
</comment>
<dbReference type="InterPro" id="IPR051531">
    <property type="entry name" value="N-acetyltransferase"/>
</dbReference>
<accession>A0A1Y1U995</accession>
<dbReference type="AlphaFoldDB" id="A0A1Y1U995"/>
<sequence length="192" mass="21350">MSHKAPIKLESDRLVISRFLPTEEHAEFLVKLYNTPEFIAGEGNTGIDTTEKGLKALHSMSDRFDKYGHGVYVVSLKDTSTLVGSVSLMIGDYRAPDIGFALLTEYTKKGYATEAAKRVMQHAKEDLGYDGVFGFASPTNEHSRKALERLGMEYRGTFSLEAFGNQDSVVYTMQGMGELEQYGIKGDRKDKS</sequence>
<evidence type="ECO:0000313" key="2">
    <source>
        <dbReference type="EMBL" id="ORX34582.1"/>
    </source>
</evidence>
<keyword evidence="2" id="KW-0808">Transferase</keyword>
<dbReference type="EMBL" id="NBSH01000014">
    <property type="protein sequence ID" value="ORX34582.1"/>
    <property type="molecule type" value="Genomic_DNA"/>
</dbReference>
<dbReference type="GO" id="GO:0016747">
    <property type="term" value="F:acyltransferase activity, transferring groups other than amino-acyl groups"/>
    <property type="evidence" value="ECO:0007669"/>
    <property type="project" value="InterPro"/>
</dbReference>
<name>A0A1Y1U995_9TREE</name>
<feature type="domain" description="N-acetyltransferase" evidence="1">
    <location>
        <begin position="33"/>
        <end position="178"/>
    </location>
</feature>
<dbReference type="InParanoid" id="A0A1Y1U995"/>
<dbReference type="OrthoDB" id="630895at2759"/>
<evidence type="ECO:0000313" key="3">
    <source>
        <dbReference type="Proteomes" id="UP000193218"/>
    </source>
</evidence>
<gene>
    <name evidence="2" type="ORF">BD324DRAFT_636516</name>
</gene>
<keyword evidence="2" id="KW-0012">Acyltransferase</keyword>
<dbReference type="PROSITE" id="PS51186">
    <property type="entry name" value="GNAT"/>
    <property type="match status" value="1"/>
</dbReference>
<dbReference type="RefSeq" id="XP_021868845.1">
    <property type="nucleotide sequence ID" value="XM_022016902.1"/>
</dbReference>
<organism evidence="2 3">
    <name type="scientific">Kockovaella imperatae</name>
    <dbReference type="NCBI Taxonomy" id="4999"/>
    <lineage>
        <taxon>Eukaryota</taxon>
        <taxon>Fungi</taxon>
        <taxon>Dikarya</taxon>
        <taxon>Basidiomycota</taxon>
        <taxon>Agaricomycotina</taxon>
        <taxon>Tremellomycetes</taxon>
        <taxon>Tremellales</taxon>
        <taxon>Cuniculitremaceae</taxon>
        <taxon>Kockovaella</taxon>
    </lineage>
</organism>
<proteinExistence type="predicted"/>
<dbReference type="Proteomes" id="UP000193218">
    <property type="component" value="Unassembled WGS sequence"/>
</dbReference>
<dbReference type="InterPro" id="IPR016181">
    <property type="entry name" value="Acyl_CoA_acyltransferase"/>
</dbReference>
<dbReference type="PANTHER" id="PTHR43792:SF16">
    <property type="entry name" value="N-ACETYLTRANSFERASE DOMAIN-CONTAINING PROTEIN"/>
    <property type="match status" value="1"/>
</dbReference>
<reference evidence="2 3" key="1">
    <citation type="submission" date="2017-03" db="EMBL/GenBank/DDBJ databases">
        <title>Widespread Adenine N6-methylation of Active Genes in Fungi.</title>
        <authorList>
            <consortium name="DOE Joint Genome Institute"/>
            <person name="Mondo S.J."/>
            <person name="Dannebaum R.O."/>
            <person name="Kuo R.C."/>
            <person name="Louie K.B."/>
            <person name="Bewick A.J."/>
            <person name="Labutti K."/>
            <person name="Haridas S."/>
            <person name="Kuo A."/>
            <person name="Salamov A."/>
            <person name="Ahrendt S.R."/>
            <person name="Lau R."/>
            <person name="Bowen B.P."/>
            <person name="Lipzen A."/>
            <person name="Sullivan W."/>
            <person name="Andreopoulos W.B."/>
            <person name="Clum A."/>
            <person name="Lindquist E."/>
            <person name="Daum C."/>
            <person name="Northen T.R."/>
            <person name="Ramamoorthy G."/>
            <person name="Schmitz R.J."/>
            <person name="Gryganskyi A."/>
            <person name="Culley D."/>
            <person name="Magnuson J."/>
            <person name="James T.Y."/>
            <person name="O'Malley M.A."/>
            <person name="Stajich J.E."/>
            <person name="Spatafora J.W."/>
            <person name="Visel A."/>
            <person name="Grigoriev I.V."/>
        </authorList>
    </citation>
    <scope>NUCLEOTIDE SEQUENCE [LARGE SCALE GENOMIC DNA]</scope>
    <source>
        <strain evidence="2 3">NRRL Y-17943</strain>
    </source>
</reference>
<protein>
    <submittedName>
        <fullName evidence="2">Acyl-CoA N-acyltransferase</fullName>
    </submittedName>
</protein>
<dbReference type="GeneID" id="33558711"/>
<keyword evidence="3" id="KW-1185">Reference proteome</keyword>
<evidence type="ECO:0000259" key="1">
    <source>
        <dbReference type="PROSITE" id="PS51186"/>
    </source>
</evidence>
<dbReference type="Pfam" id="PF13302">
    <property type="entry name" value="Acetyltransf_3"/>
    <property type="match status" value="1"/>
</dbReference>
<dbReference type="Gene3D" id="3.40.630.30">
    <property type="match status" value="1"/>
</dbReference>
<dbReference type="PANTHER" id="PTHR43792">
    <property type="entry name" value="GNAT FAMILY, PUTATIVE (AFU_ORTHOLOGUE AFUA_3G00765)-RELATED-RELATED"/>
    <property type="match status" value="1"/>
</dbReference>